<sequence length="258" mass="28759">MASAPQQGLPLFYNELVPISSQQHGDWKLRAVDGAKFLNNAHAVPLLVEEFIQASRFYPIVFSLGDNPVPLALMGLNEGVNVIVDERGMFPDDWYVPAYVRRYPFLLARLSPDTDDLSLCVDPTSEVIGQFDEGEPIFQDGQPSERTKAVLQFCEQVEQASAMTTGFFNDIKEQKLLTDGEFSAQPTGAAQPYIYRGFQIISEDAVKNLRGDVARKWLQNGLMALVYAHLFSLQRMADIFGRQSQRGMLPPPNGPMLG</sequence>
<dbReference type="RefSeq" id="WP_160362643.1">
    <property type="nucleotide sequence ID" value="NZ_JACEIB010000008.1"/>
</dbReference>
<gene>
    <name evidence="1" type="ORF">HZF05_12915</name>
</gene>
<proteinExistence type="predicted"/>
<evidence type="ECO:0000313" key="2">
    <source>
        <dbReference type="Proteomes" id="UP000570166"/>
    </source>
</evidence>
<accession>A0A838L8Z4</accession>
<reference evidence="1 2" key="1">
    <citation type="submission" date="2020-07" db="EMBL/GenBank/DDBJ databases">
        <authorList>
            <person name="Sun Q."/>
        </authorList>
    </citation>
    <scope>NUCLEOTIDE SEQUENCE [LARGE SCALE GENOMIC DNA]</scope>
    <source>
        <strain evidence="1 2">CGMCC 1.13654</strain>
    </source>
</reference>
<comment type="caution">
    <text evidence="1">The sequence shown here is derived from an EMBL/GenBank/DDBJ whole genome shotgun (WGS) entry which is preliminary data.</text>
</comment>
<dbReference type="AlphaFoldDB" id="A0A838L8Z4"/>
<dbReference type="Proteomes" id="UP000570166">
    <property type="component" value="Unassembled WGS sequence"/>
</dbReference>
<organism evidence="1 2">
    <name type="scientific">Sphingomonas chungangi</name>
    <dbReference type="NCBI Taxonomy" id="2683589"/>
    <lineage>
        <taxon>Bacteria</taxon>
        <taxon>Pseudomonadati</taxon>
        <taxon>Pseudomonadota</taxon>
        <taxon>Alphaproteobacteria</taxon>
        <taxon>Sphingomonadales</taxon>
        <taxon>Sphingomonadaceae</taxon>
        <taxon>Sphingomonas</taxon>
    </lineage>
</organism>
<name>A0A838L8Z4_9SPHN</name>
<protein>
    <submittedName>
        <fullName evidence="1">SapC family protein</fullName>
    </submittedName>
</protein>
<keyword evidence="2" id="KW-1185">Reference proteome</keyword>
<dbReference type="InterPro" id="IPR010836">
    <property type="entry name" value="SapC"/>
</dbReference>
<evidence type="ECO:0000313" key="1">
    <source>
        <dbReference type="EMBL" id="MBA2934999.1"/>
    </source>
</evidence>
<dbReference type="EMBL" id="JACEIB010000008">
    <property type="protein sequence ID" value="MBA2934999.1"/>
    <property type="molecule type" value="Genomic_DNA"/>
</dbReference>
<dbReference type="Pfam" id="PF07277">
    <property type="entry name" value="SapC"/>
    <property type="match status" value="1"/>
</dbReference>